<reference evidence="2" key="1">
    <citation type="journal article" date="2023" name="G3 (Bethesda)">
        <title>A reference genome for the long-term kleptoplast-retaining sea slug Elysia crispata morphotype clarki.</title>
        <authorList>
            <person name="Eastman K.E."/>
            <person name="Pendleton A.L."/>
            <person name="Shaikh M.A."/>
            <person name="Suttiyut T."/>
            <person name="Ogas R."/>
            <person name="Tomko P."/>
            <person name="Gavelis G."/>
            <person name="Widhalm J.R."/>
            <person name="Wisecaver J.H."/>
        </authorList>
    </citation>
    <scope>NUCLEOTIDE SEQUENCE</scope>
    <source>
        <strain evidence="2">ECLA1</strain>
    </source>
</reference>
<dbReference type="PANTHER" id="PTHR23282:SF101">
    <property type="entry name" value="MAM DOMAIN-CONTAINING PROTEIN"/>
    <property type="match status" value="1"/>
</dbReference>
<sequence>MSSWYYMHGDTMGTLQVQLIDGHRHPVLWSVQGDKGDKWLPAYVDVPANQSNPYKLTRFKTIAESSDFPNDTLSSYHRLELMIRAIEGKAGTSDVAIDDVIITQIVDVNSTALAPSRSPTGFPQDGSLPKGANSTWTGILFQCNFDVGSDCGWTHPKSEIMPWLFRSDETPTQGTGANRDHTSEEGQFAYIETSVQGGKVLTPQTTAVLTSPVLAVTLECPVVLTFWYNMYGATTGWLRIRIHGDSQNSLWSRHQQQSNNGDLRKKAEVPIPRDAVLKPFRINFEATRGTQNFGDMSKDDVVISQSCAGQNSCGSR</sequence>
<gene>
    <name evidence="2" type="ORF">RRG08_033515</name>
</gene>
<evidence type="ECO:0000259" key="1">
    <source>
        <dbReference type="PROSITE" id="PS50060"/>
    </source>
</evidence>
<dbReference type="SMART" id="SM00137">
    <property type="entry name" value="MAM"/>
    <property type="match status" value="1"/>
</dbReference>
<dbReference type="EMBL" id="JAWDGP010003840">
    <property type="protein sequence ID" value="KAK3770495.1"/>
    <property type="molecule type" value="Genomic_DNA"/>
</dbReference>
<dbReference type="InterPro" id="IPR000998">
    <property type="entry name" value="MAM_dom"/>
</dbReference>
<dbReference type="SUPFAM" id="SSF49899">
    <property type="entry name" value="Concanavalin A-like lectins/glucanases"/>
    <property type="match status" value="2"/>
</dbReference>
<feature type="domain" description="MAM" evidence="1">
    <location>
        <begin position="141"/>
        <end position="309"/>
    </location>
</feature>
<dbReference type="CDD" id="cd06263">
    <property type="entry name" value="MAM"/>
    <property type="match status" value="1"/>
</dbReference>
<dbReference type="GO" id="GO:0016020">
    <property type="term" value="C:membrane"/>
    <property type="evidence" value="ECO:0007669"/>
    <property type="project" value="InterPro"/>
</dbReference>
<name>A0AAE0ZJH8_9GAST</name>
<evidence type="ECO:0000313" key="2">
    <source>
        <dbReference type="EMBL" id="KAK3770495.1"/>
    </source>
</evidence>
<dbReference type="Proteomes" id="UP001283361">
    <property type="component" value="Unassembled WGS sequence"/>
</dbReference>
<dbReference type="InterPro" id="IPR013320">
    <property type="entry name" value="ConA-like_dom_sf"/>
</dbReference>
<proteinExistence type="predicted"/>
<comment type="caution">
    <text evidence="2">The sequence shown here is derived from an EMBL/GenBank/DDBJ whole genome shotgun (WGS) entry which is preliminary data.</text>
</comment>
<feature type="domain" description="MAM" evidence="1">
    <location>
        <begin position="1"/>
        <end position="103"/>
    </location>
</feature>
<keyword evidence="3" id="KW-1185">Reference proteome</keyword>
<dbReference type="Pfam" id="PF00629">
    <property type="entry name" value="MAM"/>
    <property type="match status" value="1"/>
</dbReference>
<evidence type="ECO:0000313" key="3">
    <source>
        <dbReference type="Proteomes" id="UP001283361"/>
    </source>
</evidence>
<dbReference type="AlphaFoldDB" id="A0AAE0ZJH8"/>
<protein>
    <recommendedName>
        <fullName evidence="1">MAM domain-containing protein</fullName>
    </recommendedName>
</protein>
<dbReference type="Gene3D" id="2.60.120.200">
    <property type="match status" value="2"/>
</dbReference>
<organism evidence="2 3">
    <name type="scientific">Elysia crispata</name>
    <name type="common">lettuce slug</name>
    <dbReference type="NCBI Taxonomy" id="231223"/>
    <lineage>
        <taxon>Eukaryota</taxon>
        <taxon>Metazoa</taxon>
        <taxon>Spiralia</taxon>
        <taxon>Lophotrochozoa</taxon>
        <taxon>Mollusca</taxon>
        <taxon>Gastropoda</taxon>
        <taxon>Heterobranchia</taxon>
        <taxon>Euthyneura</taxon>
        <taxon>Panpulmonata</taxon>
        <taxon>Sacoglossa</taxon>
        <taxon>Placobranchoidea</taxon>
        <taxon>Plakobranchidae</taxon>
        <taxon>Elysia</taxon>
    </lineage>
</organism>
<accession>A0AAE0ZJH8</accession>
<dbReference type="PANTHER" id="PTHR23282">
    <property type="entry name" value="APICAL ENDOSOMAL GLYCOPROTEIN PRECURSOR"/>
    <property type="match status" value="1"/>
</dbReference>
<dbReference type="PROSITE" id="PS50060">
    <property type="entry name" value="MAM_2"/>
    <property type="match status" value="2"/>
</dbReference>
<dbReference type="InterPro" id="IPR051560">
    <property type="entry name" value="MAM_domain-containing"/>
</dbReference>